<organism evidence="4 5">
    <name type="scientific">Trichonephila clavata</name>
    <name type="common">Joro spider</name>
    <name type="synonym">Nephila clavata</name>
    <dbReference type="NCBI Taxonomy" id="2740835"/>
    <lineage>
        <taxon>Eukaryota</taxon>
        <taxon>Metazoa</taxon>
        <taxon>Ecdysozoa</taxon>
        <taxon>Arthropoda</taxon>
        <taxon>Chelicerata</taxon>
        <taxon>Arachnida</taxon>
        <taxon>Araneae</taxon>
        <taxon>Araneomorphae</taxon>
        <taxon>Entelegynae</taxon>
        <taxon>Araneoidea</taxon>
        <taxon>Nephilidae</taxon>
        <taxon>Trichonephila</taxon>
    </lineage>
</organism>
<evidence type="ECO:0000259" key="3">
    <source>
        <dbReference type="PROSITE" id="PS50086"/>
    </source>
</evidence>
<feature type="region of interest" description="Disordered" evidence="2">
    <location>
        <begin position="386"/>
        <end position="408"/>
    </location>
</feature>
<dbReference type="SMART" id="SM00164">
    <property type="entry name" value="TBC"/>
    <property type="match status" value="1"/>
</dbReference>
<evidence type="ECO:0000256" key="1">
    <source>
        <dbReference type="SAM" id="Coils"/>
    </source>
</evidence>
<dbReference type="OrthoDB" id="295078at2759"/>
<dbReference type="AlphaFoldDB" id="A0A8X6J882"/>
<feature type="coiled-coil region" evidence="1">
    <location>
        <begin position="285"/>
        <end position="368"/>
    </location>
</feature>
<dbReference type="Gene3D" id="1.20.5.340">
    <property type="match status" value="1"/>
</dbReference>
<keyword evidence="1" id="KW-0175">Coiled coil</keyword>
<proteinExistence type="predicted"/>
<dbReference type="Pfam" id="PF23436">
    <property type="entry name" value="RabGap-TBC_2"/>
    <property type="match status" value="1"/>
</dbReference>
<keyword evidence="5" id="KW-1185">Reference proteome</keyword>
<gene>
    <name evidence="4" type="primary">TBC1D1</name>
    <name evidence="4" type="ORF">TNCT_318561</name>
</gene>
<reference evidence="4" key="1">
    <citation type="submission" date="2020-07" db="EMBL/GenBank/DDBJ databases">
        <title>Multicomponent nature underlies the extraordinary mechanical properties of spider dragline silk.</title>
        <authorList>
            <person name="Kono N."/>
            <person name="Nakamura H."/>
            <person name="Mori M."/>
            <person name="Yoshida Y."/>
            <person name="Ohtoshi R."/>
            <person name="Malay A.D."/>
            <person name="Moran D.A.P."/>
            <person name="Tomita M."/>
            <person name="Numata K."/>
            <person name="Arakawa K."/>
        </authorList>
    </citation>
    <scope>NUCLEOTIDE SEQUENCE</scope>
</reference>
<dbReference type="SUPFAM" id="SSF90257">
    <property type="entry name" value="Myosin rod fragments"/>
    <property type="match status" value="1"/>
</dbReference>
<feature type="domain" description="Rab-GAP TBC" evidence="3">
    <location>
        <begin position="56"/>
        <end position="225"/>
    </location>
</feature>
<dbReference type="SUPFAM" id="SSF47923">
    <property type="entry name" value="Ypt/Rab-GAP domain of gyp1p"/>
    <property type="match status" value="1"/>
</dbReference>
<dbReference type="Gene3D" id="1.10.472.80">
    <property type="entry name" value="Ypt/Rab-GAP domain of gyp1p, domain 3"/>
    <property type="match status" value="1"/>
</dbReference>
<evidence type="ECO:0000313" key="5">
    <source>
        <dbReference type="Proteomes" id="UP000887116"/>
    </source>
</evidence>
<evidence type="ECO:0000313" key="4">
    <source>
        <dbReference type="EMBL" id="GFR24555.1"/>
    </source>
</evidence>
<comment type="caution">
    <text evidence="4">The sequence shown here is derived from an EMBL/GenBank/DDBJ whole genome shotgun (WGS) entry which is preliminary data.</text>
</comment>
<dbReference type="InterPro" id="IPR050302">
    <property type="entry name" value="Rab_GAP_TBC_domain"/>
</dbReference>
<dbReference type="PROSITE" id="PS50086">
    <property type="entry name" value="TBC_RABGAP"/>
    <property type="match status" value="1"/>
</dbReference>
<dbReference type="InterPro" id="IPR035969">
    <property type="entry name" value="Rab-GAP_TBC_sf"/>
</dbReference>
<name>A0A8X6J882_TRICU</name>
<dbReference type="PANTHER" id="PTHR47219:SF16">
    <property type="entry name" value="GTPASE ACTIVATING PROTEIN"/>
    <property type="match status" value="1"/>
</dbReference>
<dbReference type="PANTHER" id="PTHR47219">
    <property type="entry name" value="RAB GTPASE-ACTIVATING PROTEIN 1-LIKE"/>
    <property type="match status" value="1"/>
</dbReference>
<dbReference type="InterPro" id="IPR000195">
    <property type="entry name" value="Rab-GAP-TBC_dom"/>
</dbReference>
<evidence type="ECO:0000256" key="2">
    <source>
        <dbReference type="SAM" id="MobiDB-lite"/>
    </source>
</evidence>
<protein>
    <submittedName>
        <fullName evidence="4">TBC1 domain family member 1</fullName>
    </submittedName>
</protein>
<dbReference type="Proteomes" id="UP000887116">
    <property type="component" value="Unassembled WGS sequence"/>
</dbReference>
<accession>A0A8X6J882</accession>
<dbReference type="EMBL" id="BMAO01038385">
    <property type="protein sequence ID" value="GFR24555.1"/>
    <property type="molecule type" value="Genomic_DNA"/>
</dbReference>
<sequence>MRSHIQGDLSAGQFANKLLQIGDGKVPEDPSTGLIIMPCGQIVNSPDELLFKVYPNIQQNFKDQDWLSHRAILASRNYVIQKLNVTIQKQLPGQEYAYKSIDCILNDDEAVQYPIEFLNSIQTHDLQAHNLILKLDEEKSFHAMKHIMFTLGLRNQYKSDMGALQVQMYQLARIIQNTVPEVHELFDKYEVSPMLYAAPWFLTFFASHFPIGFVARLLDMLFLQGISVLFKVSALLLKVHQAQILKCNSFESIVSFLKATLPSSGHVGMEKVLDQVLSMDVEKSLLTYQIEYMVLKEEMSELNNDSETTSSMRAQVENENKDLQKQNMELTEQLQVALNTVSRLEASVTSYQSTIRKLESHVRTLQDERDAMHHSVNILRKRLDSLDLGSPPSEPELANQLDVKNVKK</sequence>